<feature type="active site" description="Nucleophile and sulfur donor" evidence="1">
    <location>
        <position position="173"/>
    </location>
</feature>
<dbReference type="InterPro" id="IPR022310">
    <property type="entry name" value="NAD/GMP_synthase"/>
</dbReference>
<dbReference type="PANTHER" id="PTHR43169">
    <property type="entry name" value="EXSB FAMILY PROTEIN"/>
    <property type="match status" value="1"/>
</dbReference>
<accession>A0A3B0CGR4</accession>
<dbReference type="Gene3D" id="3.40.50.620">
    <property type="entry name" value="HUPs"/>
    <property type="match status" value="1"/>
</dbReference>
<dbReference type="PIRSF" id="PIRSF006661">
    <property type="entry name" value="PP-lp_UCP006661"/>
    <property type="match status" value="1"/>
</dbReference>
<protein>
    <submittedName>
        <fullName evidence="3">ATP-dependent sacrificial sulfur transferase LarE</fullName>
    </submittedName>
</protein>
<evidence type="ECO:0000313" key="3">
    <source>
        <dbReference type="EMBL" id="RKN83327.1"/>
    </source>
</evidence>
<sequence>MKKLELLKKWFENHKGTVTAFSGGVDSSLVLYVSNLVQGENGIGLISNSESLKSKDFEVALIFCRTHNIKLEVIKTEELKDANYTSNPANRCFFCKNHLYGAMVDIIQDRYPKYTILNGTNLDDLGDYRPGLQAAEKYGIRSPLAELQISKKEVIEMAAELGLETASKPPSPCLSSRIPYGTPVSNTKLRQIEQAEYILNDFGFDRVRVRHRGDEASVEVPSDEIPSLESQFEEISQEIKELGFLKVKLDTEGFVSGKLNRVLNE</sequence>
<keyword evidence="4" id="KW-1185">Reference proteome</keyword>
<gene>
    <name evidence="3" type="primary">larE</name>
    <name evidence="3" type="ORF">D7Z94_05745</name>
</gene>
<comment type="caution">
    <text evidence="3">The sequence shown here is derived from an EMBL/GenBank/DDBJ whole genome shotgun (WGS) entry which is preliminary data.</text>
</comment>
<dbReference type="InterPro" id="IPR005232">
    <property type="entry name" value="LarE"/>
</dbReference>
<evidence type="ECO:0000259" key="2">
    <source>
        <dbReference type="Pfam" id="PF02540"/>
    </source>
</evidence>
<dbReference type="AlphaFoldDB" id="A0A3B0CGR4"/>
<dbReference type="RefSeq" id="WP_120710534.1">
    <property type="nucleotide sequence ID" value="NZ_RBCJ01000001.1"/>
</dbReference>
<dbReference type="GO" id="GO:0016783">
    <property type="term" value="F:sulfurtransferase activity"/>
    <property type="evidence" value="ECO:0007669"/>
    <property type="project" value="InterPro"/>
</dbReference>
<dbReference type="GO" id="GO:0006163">
    <property type="term" value="P:purine nucleotide metabolic process"/>
    <property type="evidence" value="ECO:0007669"/>
    <property type="project" value="UniProtKB-ARBA"/>
</dbReference>
<feature type="domain" description="NAD/GMP synthase" evidence="2">
    <location>
        <begin position="13"/>
        <end position="80"/>
    </location>
</feature>
<dbReference type="EMBL" id="RBCJ01000001">
    <property type="protein sequence ID" value="RKN83327.1"/>
    <property type="molecule type" value="Genomic_DNA"/>
</dbReference>
<dbReference type="PANTHER" id="PTHR43169:SF2">
    <property type="entry name" value="NAD_GMP SYNTHASE DOMAIN-CONTAINING PROTEIN"/>
    <property type="match status" value="1"/>
</dbReference>
<reference evidence="3 4" key="1">
    <citation type="submission" date="2018-10" db="EMBL/GenBank/DDBJ databases">
        <title>Ulvibacterium marinum gen. nov., sp. nov., a novel marine bacterium of the family Flavobacteriaceae, isolated from a culture of the green alga Ulva prolifera.</title>
        <authorList>
            <person name="Zhang Z."/>
        </authorList>
    </citation>
    <scope>NUCLEOTIDE SEQUENCE [LARGE SCALE GENOMIC DNA]</scope>
    <source>
        <strain evidence="3 4">CCMM003</strain>
    </source>
</reference>
<organism evidence="3 4">
    <name type="scientific">Ulvibacterium marinum</name>
    <dbReference type="NCBI Taxonomy" id="2419782"/>
    <lineage>
        <taxon>Bacteria</taxon>
        <taxon>Pseudomonadati</taxon>
        <taxon>Bacteroidota</taxon>
        <taxon>Flavobacteriia</taxon>
        <taxon>Flavobacteriales</taxon>
        <taxon>Flavobacteriaceae</taxon>
        <taxon>Ulvibacterium</taxon>
    </lineage>
</organism>
<dbReference type="OrthoDB" id="9776919at2"/>
<dbReference type="InterPro" id="IPR052188">
    <property type="entry name" value="Ni-pincer_cofactor_biosynth"/>
</dbReference>
<dbReference type="SUPFAM" id="SSF52402">
    <property type="entry name" value="Adenine nucleotide alpha hydrolases-like"/>
    <property type="match status" value="1"/>
</dbReference>
<evidence type="ECO:0000313" key="4">
    <source>
        <dbReference type="Proteomes" id="UP000276603"/>
    </source>
</evidence>
<proteinExistence type="predicted"/>
<dbReference type="NCBIfam" id="TIGR00268">
    <property type="entry name" value="ATP-dependent sacrificial sulfur transferase LarE"/>
    <property type="match status" value="1"/>
</dbReference>
<dbReference type="Proteomes" id="UP000276603">
    <property type="component" value="Unassembled WGS sequence"/>
</dbReference>
<dbReference type="CDD" id="cd01990">
    <property type="entry name" value="LarE-like"/>
    <property type="match status" value="1"/>
</dbReference>
<keyword evidence="3" id="KW-0808">Transferase</keyword>
<evidence type="ECO:0000256" key="1">
    <source>
        <dbReference type="PIRSR" id="PIRSR006661-1"/>
    </source>
</evidence>
<name>A0A3B0CGR4_9FLAO</name>
<dbReference type="Pfam" id="PF02540">
    <property type="entry name" value="NAD_synthase"/>
    <property type="match status" value="1"/>
</dbReference>
<dbReference type="InterPro" id="IPR014729">
    <property type="entry name" value="Rossmann-like_a/b/a_fold"/>
</dbReference>